<dbReference type="OMA" id="AGTYLWE"/>
<dbReference type="Pfam" id="PF13424">
    <property type="entry name" value="TPR_12"/>
    <property type="match status" value="1"/>
</dbReference>
<feature type="repeat" description="TPR" evidence="1">
    <location>
        <begin position="656"/>
        <end position="689"/>
    </location>
</feature>
<dbReference type="AlphaFoldDB" id="C5FP53"/>
<feature type="domain" description="DUF7779" evidence="3">
    <location>
        <begin position="444"/>
        <end position="511"/>
    </location>
</feature>
<dbReference type="PANTHER" id="PTHR35205">
    <property type="entry name" value="NB-ARC AND TPR DOMAIN PROTEIN"/>
    <property type="match status" value="1"/>
</dbReference>
<evidence type="ECO:0000256" key="1">
    <source>
        <dbReference type="PROSITE-ProRule" id="PRU00339"/>
    </source>
</evidence>
<dbReference type="InterPro" id="IPR027417">
    <property type="entry name" value="P-loop_NTPase"/>
</dbReference>
<evidence type="ECO:0000259" key="2">
    <source>
        <dbReference type="Pfam" id="PF00931"/>
    </source>
</evidence>
<name>C5FP53_ARTOC</name>
<evidence type="ECO:0000313" key="4">
    <source>
        <dbReference type="EMBL" id="EEQ31369.1"/>
    </source>
</evidence>
<dbReference type="SUPFAM" id="SSF52540">
    <property type="entry name" value="P-loop containing nucleoside triphosphate hydrolases"/>
    <property type="match status" value="1"/>
</dbReference>
<dbReference type="STRING" id="554155.C5FP53"/>
<evidence type="ECO:0000313" key="5">
    <source>
        <dbReference type="Proteomes" id="UP000002035"/>
    </source>
</evidence>
<organism evidence="4 5">
    <name type="scientific">Arthroderma otae (strain ATCC MYA-4605 / CBS 113480)</name>
    <name type="common">Microsporum canis</name>
    <dbReference type="NCBI Taxonomy" id="554155"/>
    <lineage>
        <taxon>Eukaryota</taxon>
        <taxon>Fungi</taxon>
        <taxon>Dikarya</taxon>
        <taxon>Ascomycota</taxon>
        <taxon>Pezizomycotina</taxon>
        <taxon>Eurotiomycetes</taxon>
        <taxon>Eurotiomycetidae</taxon>
        <taxon>Onygenales</taxon>
        <taxon>Arthrodermataceae</taxon>
        <taxon>Microsporum</taxon>
    </lineage>
</organism>
<dbReference type="PANTHER" id="PTHR35205:SF1">
    <property type="entry name" value="ZU5 DOMAIN-CONTAINING PROTEIN"/>
    <property type="match status" value="1"/>
</dbReference>
<feature type="domain" description="NB-ARC" evidence="2">
    <location>
        <begin position="259"/>
        <end position="404"/>
    </location>
</feature>
<dbReference type="GO" id="GO:0043531">
    <property type="term" value="F:ADP binding"/>
    <property type="evidence" value="ECO:0007669"/>
    <property type="project" value="InterPro"/>
</dbReference>
<dbReference type="Pfam" id="PF25000">
    <property type="entry name" value="DUF7779"/>
    <property type="match status" value="1"/>
</dbReference>
<dbReference type="InterPro" id="IPR002182">
    <property type="entry name" value="NB-ARC"/>
</dbReference>
<dbReference type="GeneID" id="9224521"/>
<dbReference type="RefSeq" id="XP_002846451.1">
    <property type="nucleotide sequence ID" value="XM_002846405.1"/>
</dbReference>
<dbReference type="Gene3D" id="1.25.40.10">
    <property type="entry name" value="Tetratricopeptide repeat domain"/>
    <property type="match status" value="1"/>
</dbReference>
<sequence>MATPSVKSSSPNDGFSATWQAAIDRYYDELKDIEHNLWNVHSSEELLDKIRTQSLWNFKRLEPILVSFNDFAAIITLAAGMNNQAMAVIWGSIRLILELANPVPRELLDMFDEMGRAFPRFCRDKPELPLTSGLENALLSIYTEIILLCAHSISYFRNNPNPGRREVWSTFSTGVSQRILRIQIYSRLADEAADMTRLSGESKSSDTVTAMENLQIIRLHPTRMNIPCYMIPYAGNVKSFGRSTEVEILRIFLDPNKSRENLKAIAICGTDGIGKSQLALHYVNKAMDSYDVVVWIPAETKIKMTSALSKFAAKLGLPQAEGNEGDYRSIQIVRDWLNTSRKTFLLIFDNVKQHNLLDEIWPTSVRGSIVITCRPYSLALKRTSEIINLSCFGVERDMEVFYSLIGQRPSNDMDLIAAKELLQLLGGLPLAIAQVGKYMNDCVILAFFDPKLISESILSDKRAGITDPRLEFLYDDSEFRAAVAGLTEAALVNHLPTHKAISIHRLIQQFTAFSRLSMNEAGSFFKHVIKMLSCSFPNTWNQRSHQQGHGWASWEACRTILPHVSWLIRLTQAHSFPIIDPEFFAELKEQPITGTHFIHFGLNLDIKHSTATYAQAYRILGHIALDMARPKAALSAYFQALTIRELIHGTRSPEMADVYGSIAYSYAEQGKVDDALYYLQKAEDIHNENDPLRMGRAQAIYALTYLRVGRPGDSLNALHHCWKLQNLTEDENTLAAKLLRSVIKMSKGIPEMQAHLARS</sequence>
<reference evidence="5" key="1">
    <citation type="journal article" date="2012" name="MBio">
        <title>Comparative genome analysis of Trichophyton rubrum and related dermatophytes reveals candidate genes involved in infection.</title>
        <authorList>
            <person name="Martinez D.A."/>
            <person name="Oliver B.G."/>
            <person name="Graeser Y."/>
            <person name="Goldberg J.M."/>
            <person name="Li W."/>
            <person name="Martinez-Rossi N.M."/>
            <person name="Monod M."/>
            <person name="Shelest E."/>
            <person name="Barton R.C."/>
            <person name="Birch E."/>
            <person name="Brakhage A.A."/>
            <person name="Chen Z."/>
            <person name="Gurr S.J."/>
            <person name="Heiman D."/>
            <person name="Heitman J."/>
            <person name="Kosti I."/>
            <person name="Rossi A."/>
            <person name="Saif S."/>
            <person name="Samalova M."/>
            <person name="Saunders C.W."/>
            <person name="Shea T."/>
            <person name="Summerbell R.C."/>
            <person name="Xu J."/>
            <person name="Young S."/>
            <person name="Zeng Q."/>
            <person name="Birren B.W."/>
            <person name="Cuomo C.A."/>
            <person name="White T.C."/>
        </authorList>
    </citation>
    <scope>NUCLEOTIDE SEQUENCE [LARGE SCALE GENOMIC DNA]</scope>
    <source>
        <strain evidence="5">ATCC MYA-4605 / CBS 113480</strain>
    </source>
</reference>
<keyword evidence="1" id="KW-0802">TPR repeat</keyword>
<dbReference type="EMBL" id="DS995704">
    <property type="protein sequence ID" value="EEQ31369.1"/>
    <property type="molecule type" value="Genomic_DNA"/>
</dbReference>
<protein>
    <submittedName>
        <fullName evidence="4">Uncharacterized protein</fullName>
    </submittedName>
</protein>
<dbReference type="PROSITE" id="PS50005">
    <property type="entry name" value="TPR"/>
    <property type="match status" value="1"/>
</dbReference>
<proteinExistence type="predicted"/>
<dbReference type="InterPro" id="IPR056681">
    <property type="entry name" value="DUF7779"/>
</dbReference>
<dbReference type="Proteomes" id="UP000002035">
    <property type="component" value="Unassembled WGS sequence"/>
</dbReference>
<dbReference type="HOGENOM" id="CLU_000288_125_7_1"/>
<dbReference type="SUPFAM" id="SSF48452">
    <property type="entry name" value="TPR-like"/>
    <property type="match status" value="1"/>
</dbReference>
<dbReference type="SMART" id="SM00028">
    <property type="entry name" value="TPR"/>
    <property type="match status" value="2"/>
</dbReference>
<dbReference type="PRINTS" id="PR00364">
    <property type="entry name" value="DISEASERSIST"/>
</dbReference>
<dbReference type="Pfam" id="PF00931">
    <property type="entry name" value="NB-ARC"/>
    <property type="match status" value="1"/>
</dbReference>
<accession>C5FP53</accession>
<evidence type="ECO:0000259" key="3">
    <source>
        <dbReference type="Pfam" id="PF25000"/>
    </source>
</evidence>
<dbReference type="InterPro" id="IPR011990">
    <property type="entry name" value="TPR-like_helical_dom_sf"/>
</dbReference>
<dbReference type="VEuPathDB" id="FungiDB:MCYG_04188"/>
<dbReference type="Gene3D" id="3.40.50.300">
    <property type="entry name" value="P-loop containing nucleotide triphosphate hydrolases"/>
    <property type="match status" value="1"/>
</dbReference>
<gene>
    <name evidence="4" type="ORF">MCYG_04188</name>
</gene>
<dbReference type="eggNOG" id="KOG4658">
    <property type="taxonomic scope" value="Eukaryota"/>
</dbReference>
<keyword evidence="5" id="KW-1185">Reference proteome</keyword>
<dbReference type="InterPro" id="IPR019734">
    <property type="entry name" value="TPR_rpt"/>
</dbReference>
<dbReference type="OrthoDB" id="4196780at2759"/>